<reference evidence="1 2" key="1">
    <citation type="journal article" date="2018" name="MBio">
        <title>Comparative Genomics Reveals the Core Gene Toolbox for the Fungus-Insect Symbiosis.</title>
        <authorList>
            <person name="Wang Y."/>
            <person name="Stata M."/>
            <person name="Wang W."/>
            <person name="Stajich J.E."/>
            <person name="White M.M."/>
            <person name="Moncalvo J.M."/>
        </authorList>
    </citation>
    <scope>NUCLEOTIDE SEQUENCE [LARGE SCALE GENOMIC DNA]</scope>
    <source>
        <strain evidence="1 2">SC-DP-2</strain>
    </source>
</reference>
<organism evidence="1 2">
    <name type="scientific">Smittium megazygosporum</name>
    <dbReference type="NCBI Taxonomy" id="133381"/>
    <lineage>
        <taxon>Eukaryota</taxon>
        <taxon>Fungi</taxon>
        <taxon>Fungi incertae sedis</taxon>
        <taxon>Zoopagomycota</taxon>
        <taxon>Kickxellomycotina</taxon>
        <taxon>Harpellomycetes</taxon>
        <taxon>Harpellales</taxon>
        <taxon>Legeriomycetaceae</taxon>
        <taxon>Smittium</taxon>
    </lineage>
</organism>
<comment type="caution">
    <text evidence="1">The sequence shown here is derived from an EMBL/GenBank/DDBJ whole genome shotgun (WGS) entry which is preliminary data.</text>
</comment>
<keyword evidence="2" id="KW-1185">Reference proteome</keyword>
<gene>
    <name evidence="1" type="ORF">BB560_006051</name>
</gene>
<evidence type="ECO:0008006" key="3">
    <source>
        <dbReference type="Google" id="ProtNLM"/>
    </source>
</evidence>
<dbReference type="AlphaFoldDB" id="A0A2T9YJK1"/>
<accession>A0A2T9YJK1</accession>
<sequence length="189" mass="22265">MILQNYDFEIQHCMGKLNPADALSRFPAANNIRRNTIEINLMDLIDYNMVKNYIQNFEYPQRANHEIRKKEKIKDIYKEGHEGTGNTWKSVLERYASEELYQIVRKTVQEFRTCQLFTRHRIKRSGLNPILGTTLKKHQLPKVITFTYLLSDSFKTNMNNETQSVAYSWFYGTPDIKVLSLSSRFESAL</sequence>
<protein>
    <recommendedName>
        <fullName evidence="3">Integrase zinc-binding domain-containing protein</fullName>
    </recommendedName>
</protein>
<dbReference type="Proteomes" id="UP000245609">
    <property type="component" value="Unassembled WGS sequence"/>
</dbReference>
<name>A0A2T9YJK1_9FUNG</name>
<evidence type="ECO:0000313" key="1">
    <source>
        <dbReference type="EMBL" id="PVU92505.1"/>
    </source>
</evidence>
<dbReference type="EMBL" id="MBFS01002788">
    <property type="protein sequence ID" value="PVU92505.1"/>
    <property type="molecule type" value="Genomic_DNA"/>
</dbReference>
<evidence type="ECO:0000313" key="2">
    <source>
        <dbReference type="Proteomes" id="UP000245609"/>
    </source>
</evidence>
<dbReference type="OrthoDB" id="5592268at2759"/>
<proteinExistence type="predicted"/>